<dbReference type="OrthoDB" id="6434263at2759"/>
<comment type="caution">
    <text evidence="1">The sequence shown here is derived from an EMBL/GenBank/DDBJ whole genome shotgun (WGS) entry which is preliminary data.</text>
</comment>
<sequence>MVASNLIRAAILPQSQWVANFLNINMIEGEGFYEWIDRETRNQPSAFPIDNRGYLEIRNLDVIRHDILMFDNAFAIEYEDLNGALNGSLCDRENVGINFLNLRVSINLLFAEHNVGILIAAGSAYGIMYYDNVFYFTDSHSCGTKGKRGAQNGNACVIECDTVDEFLRTIRRTLHSNAGSQFSINAINVVVKEGVLPMKQYLEAHPSMQVDEEVPTVNEPEQ</sequence>
<accession>A0A4Y2FDC2</accession>
<gene>
    <name evidence="1" type="ORF">AVEN_17721_1</name>
</gene>
<dbReference type="EMBL" id="BGPR01000864">
    <property type="protein sequence ID" value="GBM38275.1"/>
    <property type="molecule type" value="Genomic_DNA"/>
</dbReference>
<name>A0A4Y2FDC2_ARAVE</name>
<evidence type="ECO:0000313" key="1">
    <source>
        <dbReference type="EMBL" id="GBM38275.1"/>
    </source>
</evidence>
<dbReference type="AlphaFoldDB" id="A0A4Y2FDC2"/>
<proteinExistence type="predicted"/>
<keyword evidence="2" id="KW-1185">Reference proteome</keyword>
<protein>
    <submittedName>
        <fullName evidence="1">Uncharacterized protein</fullName>
    </submittedName>
</protein>
<evidence type="ECO:0000313" key="2">
    <source>
        <dbReference type="Proteomes" id="UP000499080"/>
    </source>
</evidence>
<dbReference type="Gene3D" id="3.90.70.120">
    <property type="match status" value="1"/>
</dbReference>
<reference evidence="1 2" key="1">
    <citation type="journal article" date="2019" name="Sci. Rep.">
        <title>Orb-weaving spider Araneus ventricosus genome elucidates the spidroin gene catalogue.</title>
        <authorList>
            <person name="Kono N."/>
            <person name="Nakamura H."/>
            <person name="Ohtoshi R."/>
            <person name="Moran D.A.P."/>
            <person name="Shinohara A."/>
            <person name="Yoshida Y."/>
            <person name="Fujiwara M."/>
            <person name="Mori M."/>
            <person name="Tomita M."/>
            <person name="Arakawa K."/>
        </authorList>
    </citation>
    <scope>NUCLEOTIDE SEQUENCE [LARGE SCALE GENOMIC DNA]</scope>
</reference>
<organism evidence="1 2">
    <name type="scientific">Araneus ventricosus</name>
    <name type="common">Orbweaver spider</name>
    <name type="synonym">Epeira ventricosa</name>
    <dbReference type="NCBI Taxonomy" id="182803"/>
    <lineage>
        <taxon>Eukaryota</taxon>
        <taxon>Metazoa</taxon>
        <taxon>Ecdysozoa</taxon>
        <taxon>Arthropoda</taxon>
        <taxon>Chelicerata</taxon>
        <taxon>Arachnida</taxon>
        <taxon>Araneae</taxon>
        <taxon>Araneomorphae</taxon>
        <taxon>Entelegynae</taxon>
        <taxon>Araneoidea</taxon>
        <taxon>Araneidae</taxon>
        <taxon>Araneus</taxon>
    </lineage>
</organism>
<dbReference type="Proteomes" id="UP000499080">
    <property type="component" value="Unassembled WGS sequence"/>
</dbReference>